<evidence type="ECO:0000256" key="1">
    <source>
        <dbReference type="SAM" id="MobiDB-lite"/>
    </source>
</evidence>
<gene>
    <name evidence="2" type="ORF">B5E41_13375</name>
</gene>
<dbReference type="AlphaFoldDB" id="A0A246DWL2"/>
<evidence type="ECO:0008006" key="4">
    <source>
        <dbReference type="Google" id="ProtNLM"/>
    </source>
</evidence>
<organism evidence="2 3">
    <name type="scientific">Rhizobium esperanzae</name>
    <dbReference type="NCBI Taxonomy" id="1967781"/>
    <lineage>
        <taxon>Bacteria</taxon>
        <taxon>Pseudomonadati</taxon>
        <taxon>Pseudomonadota</taxon>
        <taxon>Alphaproteobacteria</taxon>
        <taxon>Hyphomicrobiales</taxon>
        <taxon>Rhizobiaceae</taxon>
        <taxon>Rhizobium/Agrobacterium group</taxon>
        <taxon>Rhizobium</taxon>
    </lineage>
</organism>
<comment type="caution">
    <text evidence="2">The sequence shown here is derived from an EMBL/GenBank/DDBJ whole genome shotgun (WGS) entry which is preliminary data.</text>
</comment>
<protein>
    <recommendedName>
        <fullName evidence="4">Transposase</fullName>
    </recommendedName>
</protein>
<sequence>MPTDNNILKRDIRVIATARNSWLFRDTVDGPRLAPWAPDRRSTRPRQQSRDVLGTAIASRKAAPERPADTGRK</sequence>
<feature type="region of interest" description="Disordered" evidence="1">
    <location>
        <begin position="29"/>
        <end position="73"/>
    </location>
</feature>
<evidence type="ECO:0000313" key="3">
    <source>
        <dbReference type="Proteomes" id="UP000197269"/>
    </source>
</evidence>
<dbReference type="EMBL" id="MXPU01000007">
    <property type="protein sequence ID" value="OWO94728.1"/>
    <property type="molecule type" value="Genomic_DNA"/>
</dbReference>
<proteinExistence type="predicted"/>
<evidence type="ECO:0000313" key="2">
    <source>
        <dbReference type="EMBL" id="OWO94728.1"/>
    </source>
</evidence>
<name>A0A246DWL2_9HYPH</name>
<accession>A0A246DWL2</accession>
<reference evidence="2 3" key="1">
    <citation type="submission" date="2017-03" db="EMBL/GenBank/DDBJ databases">
        <title>Genome of strain Rhizobium sp. CNPSo 668.</title>
        <authorList>
            <person name="Ribeiro R."/>
        </authorList>
    </citation>
    <scope>NUCLEOTIDE SEQUENCE [LARGE SCALE GENOMIC DNA]</scope>
    <source>
        <strain evidence="2 3">CNPSo 668</strain>
    </source>
</reference>
<feature type="compositionally biased region" description="Basic and acidic residues" evidence="1">
    <location>
        <begin position="62"/>
        <end position="73"/>
    </location>
</feature>
<dbReference type="Proteomes" id="UP000197269">
    <property type="component" value="Unassembled WGS sequence"/>
</dbReference>